<evidence type="ECO:0000313" key="2">
    <source>
        <dbReference type="EMBL" id="QTH63474.1"/>
    </source>
</evidence>
<evidence type="ECO:0000256" key="1">
    <source>
        <dbReference type="SAM" id="SignalP"/>
    </source>
</evidence>
<dbReference type="Pfam" id="PF03923">
    <property type="entry name" value="Lipoprotein_16"/>
    <property type="match status" value="1"/>
</dbReference>
<organism evidence="2 3">
    <name type="scientific">Psychrosphaera ytuae</name>
    <dbReference type="NCBI Taxonomy" id="2820710"/>
    <lineage>
        <taxon>Bacteria</taxon>
        <taxon>Pseudomonadati</taxon>
        <taxon>Pseudomonadota</taxon>
        <taxon>Gammaproteobacteria</taxon>
        <taxon>Alteromonadales</taxon>
        <taxon>Pseudoalteromonadaceae</taxon>
        <taxon>Psychrosphaera</taxon>
    </lineage>
</organism>
<dbReference type="InterPro" id="IPR005619">
    <property type="entry name" value="Uncharacterised_YajG"/>
</dbReference>
<accession>A0A975DB20</accession>
<evidence type="ECO:0008006" key="4">
    <source>
        <dbReference type="Google" id="ProtNLM"/>
    </source>
</evidence>
<protein>
    <recommendedName>
        <fullName evidence="4">Lipoprotein</fullName>
    </recommendedName>
</protein>
<dbReference type="EMBL" id="CP072110">
    <property type="protein sequence ID" value="QTH63474.1"/>
    <property type="molecule type" value="Genomic_DNA"/>
</dbReference>
<keyword evidence="1" id="KW-0732">Signal</keyword>
<keyword evidence="3" id="KW-1185">Reference proteome</keyword>
<reference evidence="2" key="1">
    <citation type="submission" date="2021-03" db="EMBL/GenBank/DDBJ databases">
        <title>Description of Psychrosphaera ytuae sp. nov. isolated from deep sea sediment of South China Sea.</title>
        <authorList>
            <person name="Zhang J."/>
            <person name="Xu X.-D."/>
        </authorList>
    </citation>
    <scope>NUCLEOTIDE SEQUENCE</scope>
    <source>
        <strain evidence="2">MTZ26</strain>
    </source>
</reference>
<proteinExistence type="predicted"/>
<sequence>MSVSKLSTVFVAAMLTFGCANQFEQPFQFNPGQVSPKLLMSVANINVNDLRSHKALAKVNSDYTMVVEDIATYLKPWLQKAIKTNPNARKALTFNIINAASYVKQYSMSYEAESIMEWQVKLENPNFSWVKSYQTGINQTGPMLLEQEEVTNNLNSMVKTLLARTLSDPEFQKALSQ</sequence>
<name>A0A975DB20_9GAMM</name>
<feature type="signal peptide" evidence="1">
    <location>
        <begin position="1"/>
        <end position="22"/>
    </location>
</feature>
<dbReference type="RefSeq" id="WP_208831530.1">
    <property type="nucleotide sequence ID" value="NZ_CP072110.1"/>
</dbReference>
<dbReference type="AlphaFoldDB" id="A0A975DB20"/>
<evidence type="ECO:0000313" key="3">
    <source>
        <dbReference type="Proteomes" id="UP000682739"/>
    </source>
</evidence>
<dbReference type="KEGG" id="psym:J1N51_12170"/>
<gene>
    <name evidence="2" type="ORF">J1N51_12170</name>
</gene>
<dbReference type="PROSITE" id="PS51257">
    <property type="entry name" value="PROKAR_LIPOPROTEIN"/>
    <property type="match status" value="1"/>
</dbReference>
<dbReference type="Proteomes" id="UP000682739">
    <property type="component" value="Chromosome"/>
</dbReference>
<feature type="chain" id="PRO_5037123613" description="Lipoprotein" evidence="1">
    <location>
        <begin position="23"/>
        <end position="177"/>
    </location>
</feature>